<dbReference type="SUPFAM" id="SSF49899">
    <property type="entry name" value="Concanavalin A-like lectins/glucanases"/>
    <property type="match status" value="1"/>
</dbReference>
<dbReference type="Proteomes" id="UP001242811">
    <property type="component" value="Unassembled WGS sequence"/>
</dbReference>
<evidence type="ECO:0000313" key="1">
    <source>
        <dbReference type="EMBL" id="MDQ0495281.1"/>
    </source>
</evidence>
<dbReference type="Gene3D" id="2.60.120.200">
    <property type="match status" value="1"/>
</dbReference>
<keyword evidence="2" id="KW-1185">Reference proteome</keyword>
<name>A0ABU0L2U7_9BACL</name>
<gene>
    <name evidence="1" type="ORF">QOZ95_003459</name>
</gene>
<dbReference type="InterPro" id="IPR013320">
    <property type="entry name" value="ConA-like_dom_sf"/>
</dbReference>
<organism evidence="1 2">
    <name type="scientific">Paenibacillus brasilensis</name>
    <dbReference type="NCBI Taxonomy" id="128574"/>
    <lineage>
        <taxon>Bacteria</taxon>
        <taxon>Bacillati</taxon>
        <taxon>Bacillota</taxon>
        <taxon>Bacilli</taxon>
        <taxon>Bacillales</taxon>
        <taxon>Paenibacillaceae</taxon>
        <taxon>Paenibacillus</taxon>
    </lineage>
</organism>
<comment type="caution">
    <text evidence="1">The sequence shown here is derived from an EMBL/GenBank/DDBJ whole genome shotgun (WGS) entry which is preliminary data.</text>
</comment>
<evidence type="ECO:0000313" key="2">
    <source>
        <dbReference type="Proteomes" id="UP001242811"/>
    </source>
</evidence>
<accession>A0ABU0L2U7</accession>
<dbReference type="Pfam" id="PF13385">
    <property type="entry name" value="Laminin_G_3"/>
    <property type="match status" value="1"/>
</dbReference>
<dbReference type="EMBL" id="JAUSWA010000020">
    <property type="protein sequence ID" value="MDQ0495281.1"/>
    <property type="molecule type" value="Genomic_DNA"/>
</dbReference>
<reference evidence="1 2" key="1">
    <citation type="submission" date="2023-07" db="EMBL/GenBank/DDBJ databases">
        <title>Genomic Encyclopedia of Type Strains, Phase IV (KMG-IV): sequencing the most valuable type-strain genomes for metagenomic binning, comparative biology and taxonomic classification.</title>
        <authorList>
            <person name="Goeker M."/>
        </authorList>
    </citation>
    <scope>NUCLEOTIDE SEQUENCE [LARGE SCALE GENOMIC DNA]</scope>
    <source>
        <strain evidence="1 2">DSM 14914</strain>
    </source>
</reference>
<proteinExistence type="predicted"/>
<evidence type="ECO:0008006" key="3">
    <source>
        <dbReference type="Google" id="ProtNLM"/>
    </source>
</evidence>
<protein>
    <recommendedName>
        <fullName evidence="3">LamG-like jellyroll fold domain-containing protein</fullName>
    </recommendedName>
</protein>
<sequence length="108" mass="11841">MIEWQCSYLIKYSPLTGVWKHVAVTLSGTTAMMYVDGVEATRNATMMLKPSSLGMTDRNYLGKSQFDDPYLNGAVDELIIYNRALTAQEIRGLASPSSTANARPMGAD</sequence>